<comment type="function">
    <text evidence="11">Involved in cytoplasm to vacuole transport (Cvt) and autophagic vesicle formation. Autophagy is essential for maintenance of amino acid levels and protein synthesis under nitrogen starvation. Required for selective autophagic degradation of the nucleus (nucleophagy). Also required for mitophagy, which eliminates defective or superfluous mitochondria in order to fulfill cellular energy requirements and prevent excess ROS production. Conjugation with ATG12, through a ubiquitin-like conjugating system involving ATG7 as an E1-like activating enzyme and ATG10 as an E2-like conjugating enzyme, is essential for its function. The ATG12-ATG5 conjugate acts as an E3-like enzyme which is required for lipidation of ATG8 and ATG8 association to the vesicle membranes.</text>
</comment>
<reference evidence="18" key="1">
    <citation type="journal article" date="2015" name="Genome Announc.">
        <title>Genome sequence of the AIDS-associated pathogen Penicillium marneffei (ATCC18224) and its near taxonomic relative Talaromyces stipitatus (ATCC10500).</title>
        <authorList>
            <person name="Nierman W.C."/>
            <person name="Fedorova-Abrams N.D."/>
            <person name="Andrianopoulos A."/>
        </authorList>
    </citation>
    <scope>NUCLEOTIDE SEQUENCE [LARGE SCALE GENOMIC DNA]</scope>
    <source>
        <strain evidence="18">ATCC 10500 / CBS 375.48 / QM 6759 / NRRL 1006</strain>
    </source>
</reference>
<dbReference type="STRING" id="441959.B8MEB4"/>
<sequence length="338" mass="37528">MSGANQTHLNSIQEKVWGGKLPLEIVLAPSECRSYDQSDPYLILYPRMSYLPFLLPKLHSFFRPSLIHPECEPHFGWFSFEGVPLKWHYPLGLLYDLYAGAEPISQSSTTDYNNLTQSAILVGGQNIQPSSGQEEYDTSNSNRLPWRLTLHFENWPNEDLVRLDADGLVMHDAFINSVKEADSLRIRDAKGIMTLSKEDTAGFWSAIQNHDIVSYRRITNLLLPPLPQPFRQIPLRIFLPLPPDADRPALKVAQSPVSPSIQASSSTGTGSVGRMQPQTVGTALHSLLPNLFPSRRIPVLAKPVLHGVVLPMSAPLEEVARSAAYGDGWISIVISMVG</sequence>
<evidence type="ECO:0000256" key="12">
    <source>
        <dbReference type="RuleBase" id="RU361202"/>
    </source>
</evidence>
<protein>
    <recommendedName>
        <fullName evidence="4 12">Autophagy protein 5</fullName>
    </recommendedName>
</protein>
<dbReference type="OMA" id="SIQKAVW"/>
<dbReference type="eggNOG" id="KOG2976">
    <property type="taxonomic scope" value="Eukaryota"/>
</dbReference>
<dbReference type="PANTHER" id="PTHR13040">
    <property type="entry name" value="AUTOPHAGY PROTEIN 5"/>
    <property type="match status" value="1"/>
</dbReference>
<dbReference type="FunCoup" id="B8MEB4">
    <property type="interactions" value="353"/>
</dbReference>
<evidence type="ECO:0000256" key="8">
    <source>
        <dbReference type="ARBA" id="ARBA00022927"/>
    </source>
</evidence>
<dbReference type="GO" id="GO:0000422">
    <property type="term" value="P:autophagy of mitochondrion"/>
    <property type="evidence" value="ECO:0007669"/>
    <property type="project" value="TreeGrafter"/>
</dbReference>
<dbReference type="GO" id="GO:0005776">
    <property type="term" value="C:autophagosome"/>
    <property type="evidence" value="ECO:0007669"/>
    <property type="project" value="TreeGrafter"/>
</dbReference>
<evidence type="ECO:0000259" key="16">
    <source>
        <dbReference type="Pfam" id="PF20638"/>
    </source>
</evidence>
<dbReference type="GeneID" id="8106393"/>
<dbReference type="InParanoid" id="B8MEB4"/>
<evidence type="ECO:0000256" key="3">
    <source>
        <dbReference type="ARBA" id="ARBA00011554"/>
    </source>
</evidence>
<dbReference type="GO" id="GO:0034727">
    <property type="term" value="P:piecemeal microautophagy of the nucleus"/>
    <property type="evidence" value="ECO:0007669"/>
    <property type="project" value="TreeGrafter"/>
</dbReference>
<dbReference type="GO" id="GO:0061908">
    <property type="term" value="C:phagophore"/>
    <property type="evidence" value="ECO:0007669"/>
    <property type="project" value="TreeGrafter"/>
</dbReference>
<keyword evidence="9 12" id="KW-0072">Autophagy</keyword>
<dbReference type="InterPro" id="IPR048318">
    <property type="entry name" value="ATG5_UblB"/>
</dbReference>
<feature type="domain" description="Autophagy protein ATG5 UblB" evidence="14">
    <location>
        <begin position="232"/>
        <end position="334"/>
    </location>
</feature>
<dbReference type="InterPro" id="IPR048939">
    <property type="entry name" value="ATG5_UblA"/>
</dbReference>
<evidence type="ECO:0000256" key="11">
    <source>
        <dbReference type="ARBA" id="ARBA00024770"/>
    </source>
</evidence>
<evidence type="ECO:0000256" key="4">
    <source>
        <dbReference type="ARBA" id="ARBA00015616"/>
    </source>
</evidence>
<dbReference type="Gene3D" id="3.10.20.620">
    <property type="match status" value="1"/>
</dbReference>
<dbReference type="FunFam" id="3.10.20.90:FF:000290">
    <property type="entry name" value="Autophagy protein 5"/>
    <property type="match status" value="1"/>
</dbReference>
<gene>
    <name evidence="17" type="ORF">TSTA_016200</name>
</gene>
<accession>B8MEB4</accession>
<keyword evidence="8" id="KW-0653">Protein transport</keyword>
<keyword evidence="7 12" id="KW-0832">Ubl conjugation</keyword>
<comment type="similarity">
    <text evidence="2 12">Belongs to the ATG5 family.</text>
</comment>
<dbReference type="GO" id="GO:0044233">
    <property type="term" value="C:mitochondria-associated endoplasmic reticulum membrane contact site"/>
    <property type="evidence" value="ECO:0007669"/>
    <property type="project" value="TreeGrafter"/>
</dbReference>
<evidence type="ECO:0000313" key="17">
    <source>
        <dbReference type="EMBL" id="EED16541.1"/>
    </source>
</evidence>
<keyword evidence="18" id="KW-1185">Reference proteome</keyword>
<keyword evidence="10 12" id="KW-0472">Membrane</keyword>
<name>B8MEB4_TALSN</name>
<dbReference type="InterPro" id="IPR042526">
    <property type="entry name" value="Atg5_HR"/>
</dbReference>
<comment type="subunit">
    <text evidence="3 12">Conjugated with ATG12.</text>
</comment>
<dbReference type="Gene3D" id="1.10.246.190">
    <property type="entry name" value="Autophagy protein Apg5, helix rich domain"/>
    <property type="match status" value="1"/>
</dbReference>
<dbReference type="Gene3D" id="3.10.20.90">
    <property type="entry name" value="Phosphatidylinositol 3-kinase Catalytic Subunit, Chain A, domain 1"/>
    <property type="match status" value="1"/>
</dbReference>
<evidence type="ECO:0000256" key="13">
    <source>
        <dbReference type="SAM" id="MobiDB-lite"/>
    </source>
</evidence>
<dbReference type="PANTHER" id="PTHR13040:SF2">
    <property type="entry name" value="AUTOPHAGY PROTEIN 5"/>
    <property type="match status" value="1"/>
</dbReference>
<evidence type="ECO:0000256" key="7">
    <source>
        <dbReference type="ARBA" id="ARBA00022843"/>
    </source>
</evidence>
<dbReference type="HOGENOM" id="CLU_051894_2_0_1"/>
<keyword evidence="6 12" id="KW-1017">Isopeptide bond</keyword>
<feature type="compositionally biased region" description="Low complexity" evidence="13">
    <location>
        <begin position="253"/>
        <end position="266"/>
    </location>
</feature>
<evidence type="ECO:0000256" key="9">
    <source>
        <dbReference type="ARBA" id="ARBA00023006"/>
    </source>
</evidence>
<dbReference type="InterPro" id="IPR042527">
    <property type="entry name" value="Atg5_UblA_dom_sf"/>
</dbReference>
<dbReference type="VEuPathDB" id="FungiDB:TSTA_016200"/>
<dbReference type="Pfam" id="PF20637">
    <property type="entry name" value="ATG5_HBR"/>
    <property type="match status" value="1"/>
</dbReference>
<feature type="region of interest" description="Disordered" evidence="13">
    <location>
        <begin position="253"/>
        <end position="276"/>
    </location>
</feature>
<evidence type="ECO:0000256" key="10">
    <source>
        <dbReference type="ARBA" id="ARBA00023136"/>
    </source>
</evidence>
<dbReference type="GO" id="GO:0006995">
    <property type="term" value="P:cellular response to nitrogen starvation"/>
    <property type="evidence" value="ECO:0007669"/>
    <property type="project" value="TreeGrafter"/>
</dbReference>
<dbReference type="GO" id="GO:0019776">
    <property type="term" value="F:Atg8-family ligase activity"/>
    <property type="evidence" value="ECO:0007669"/>
    <property type="project" value="TreeGrafter"/>
</dbReference>
<feature type="domain" description="Autophagy protein ATG5 UblA" evidence="16">
    <location>
        <begin position="16"/>
        <end position="152"/>
    </location>
</feature>
<dbReference type="InterPro" id="IPR048940">
    <property type="entry name" value="ATG5_HBR"/>
</dbReference>
<dbReference type="GO" id="GO:0015031">
    <property type="term" value="P:protein transport"/>
    <property type="evidence" value="ECO:0007669"/>
    <property type="project" value="UniProtKB-KW"/>
</dbReference>
<dbReference type="Proteomes" id="UP000001745">
    <property type="component" value="Unassembled WGS sequence"/>
</dbReference>
<evidence type="ECO:0000256" key="5">
    <source>
        <dbReference type="ARBA" id="ARBA00022448"/>
    </source>
</evidence>
<dbReference type="GO" id="GO:0034045">
    <property type="term" value="C:phagophore assembly site membrane"/>
    <property type="evidence" value="ECO:0007669"/>
    <property type="project" value="UniProtKB-SubCell"/>
</dbReference>
<dbReference type="OrthoDB" id="272162at2759"/>
<evidence type="ECO:0000313" key="18">
    <source>
        <dbReference type="Proteomes" id="UP000001745"/>
    </source>
</evidence>
<comment type="subcellular location">
    <subcellularLocation>
        <location evidence="1 12">Preautophagosomal structure membrane</location>
        <topology evidence="1 12">Peripheral membrane protein</topology>
    </subcellularLocation>
</comment>
<evidence type="ECO:0000256" key="1">
    <source>
        <dbReference type="ARBA" id="ARBA00004623"/>
    </source>
</evidence>
<dbReference type="AlphaFoldDB" id="B8MEB4"/>
<feature type="domain" description="Autophagy protein ATG5 alpha-helical bundle region" evidence="15">
    <location>
        <begin position="169"/>
        <end position="225"/>
    </location>
</feature>
<organism evidence="17 18">
    <name type="scientific">Talaromyces stipitatus (strain ATCC 10500 / CBS 375.48 / QM 6759 / NRRL 1006)</name>
    <name type="common">Penicillium stipitatum</name>
    <dbReference type="NCBI Taxonomy" id="441959"/>
    <lineage>
        <taxon>Eukaryota</taxon>
        <taxon>Fungi</taxon>
        <taxon>Dikarya</taxon>
        <taxon>Ascomycota</taxon>
        <taxon>Pezizomycotina</taxon>
        <taxon>Eurotiomycetes</taxon>
        <taxon>Eurotiomycetidae</taxon>
        <taxon>Eurotiales</taxon>
        <taxon>Trichocomaceae</taxon>
        <taxon>Talaromyces</taxon>
        <taxon>Talaromyces sect. Talaromyces</taxon>
    </lineage>
</organism>
<dbReference type="Pfam" id="PF20638">
    <property type="entry name" value="ATG5_UblA"/>
    <property type="match status" value="1"/>
</dbReference>
<evidence type="ECO:0000259" key="14">
    <source>
        <dbReference type="Pfam" id="PF04106"/>
    </source>
</evidence>
<evidence type="ECO:0000256" key="6">
    <source>
        <dbReference type="ARBA" id="ARBA00022499"/>
    </source>
</evidence>
<dbReference type="Pfam" id="PF04106">
    <property type="entry name" value="ATG5_UblB"/>
    <property type="match status" value="1"/>
</dbReference>
<dbReference type="GO" id="GO:0034274">
    <property type="term" value="C:Atg12-Atg5-Atg16 complex"/>
    <property type="evidence" value="ECO:0007669"/>
    <property type="project" value="TreeGrafter"/>
</dbReference>
<dbReference type="PhylomeDB" id="B8MEB4"/>
<evidence type="ECO:0000256" key="2">
    <source>
        <dbReference type="ARBA" id="ARBA00006910"/>
    </source>
</evidence>
<dbReference type="EMBL" id="EQ962656">
    <property type="protein sequence ID" value="EED16541.1"/>
    <property type="molecule type" value="Genomic_DNA"/>
</dbReference>
<dbReference type="FunFam" id="3.10.20.620:FF:000004">
    <property type="entry name" value="Autophagy protein 5"/>
    <property type="match status" value="1"/>
</dbReference>
<keyword evidence="5 12" id="KW-0813">Transport</keyword>
<evidence type="ECO:0000259" key="15">
    <source>
        <dbReference type="Pfam" id="PF20637"/>
    </source>
</evidence>
<dbReference type="RefSeq" id="XP_002483775.1">
    <property type="nucleotide sequence ID" value="XM_002483730.1"/>
</dbReference>
<proteinExistence type="inferred from homology"/>
<dbReference type="InterPro" id="IPR007239">
    <property type="entry name" value="Atg5"/>
</dbReference>